<dbReference type="SMART" id="SM00829">
    <property type="entry name" value="PKS_ER"/>
    <property type="match status" value="1"/>
</dbReference>
<keyword evidence="3" id="KW-1185">Reference proteome</keyword>
<dbReference type="Gene3D" id="3.40.50.720">
    <property type="entry name" value="NAD(P)-binding Rossmann-like Domain"/>
    <property type="match status" value="1"/>
</dbReference>
<dbReference type="EMBL" id="CP001618">
    <property type="protein sequence ID" value="ACQ80484.1"/>
    <property type="molecule type" value="Genomic_DNA"/>
</dbReference>
<dbReference type="Gene3D" id="3.90.180.10">
    <property type="entry name" value="Medium-chain alcohol dehydrogenases, catalytic domain"/>
    <property type="match status" value="1"/>
</dbReference>
<evidence type="ECO:0000313" key="3">
    <source>
        <dbReference type="Proteomes" id="UP000007962"/>
    </source>
</evidence>
<dbReference type="KEGG" id="bcv:Bcav_2233"/>
<gene>
    <name evidence="2" type="ordered locus">Bcav_2233</name>
</gene>
<accession>C5BV97</accession>
<dbReference type="PANTHER" id="PTHR45033:SF2">
    <property type="entry name" value="ZINC-TYPE ALCOHOL DEHYDROGENASE-LIKE PROTEIN C1773.06C"/>
    <property type="match status" value="1"/>
</dbReference>
<dbReference type="SUPFAM" id="SSF51735">
    <property type="entry name" value="NAD(P)-binding Rossmann-fold domains"/>
    <property type="match status" value="1"/>
</dbReference>
<sequence length="352" mass="36050">MTTTAPAVHRPAIPALTTTYRAHLGAGIDGLTARTEPTPEPGPREVLVRVRAVSLGFRELMILRGAYPLPVKDDLIPVSDGAGEVVAVGDDVGRVAVGDRVTAAIFPRWLDGPFTRDVADQLGGSLDGMLTEYALLPAGALLPVPAGLSFEQAACLPCAGVTAWNALTGGRGLRAGETVVTVGSGGVSLLAARLAEAAGASVIAVAGSAAKAARLRELGAVETIDRSAEPAWGERVRALTGGRGADHVVAVAGIGEQELSAVAIEGEIAFVGTLSDVGDAPAIDARRLFASGAVVRTLAVGSRAQFAAMNRLIEARAIEPVVEAVFAFVDAIAAYRHYETEQPFGKVVIALG</sequence>
<dbReference type="SUPFAM" id="SSF50129">
    <property type="entry name" value="GroES-like"/>
    <property type="match status" value="1"/>
</dbReference>
<protein>
    <submittedName>
        <fullName evidence="2">Alcohol dehydrogenase zinc-binding domain protein</fullName>
    </submittedName>
</protein>
<dbReference type="InterPro" id="IPR036291">
    <property type="entry name" value="NAD(P)-bd_dom_sf"/>
</dbReference>
<dbReference type="HOGENOM" id="CLU_026673_3_4_11"/>
<dbReference type="Proteomes" id="UP000007962">
    <property type="component" value="Chromosome"/>
</dbReference>
<evidence type="ECO:0000313" key="2">
    <source>
        <dbReference type="EMBL" id="ACQ80484.1"/>
    </source>
</evidence>
<feature type="domain" description="Enoyl reductase (ER)" evidence="1">
    <location>
        <begin position="26"/>
        <end position="349"/>
    </location>
</feature>
<dbReference type="Pfam" id="PF00107">
    <property type="entry name" value="ADH_zinc_N"/>
    <property type="match status" value="1"/>
</dbReference>
<dbReference type="InterPro" id="IPR013149">
    <property type="entry name" value="ADH-like_C"/>
</dbReference>
<dbReference type="eggNOG" id="COG0604">
    <property type="taxonomic scope" value="Bacteria"/>
</dbReference>
<dbReference type="InterPro" id="IPR013154">
    <property type="entry name" value="ADH-like_N"/>
</dbReference>
<name>C5BV97_BEUC1</name>
<dbReference type="PANTHER" id="PTHR45033">
    <property type="match status" value="1"/>
</dbReference>
<dbReference type="InterPro" id="IPR011032">
    <property type="entry name" value="GroES-like_sf"/>
</dbReference>
<dbReference type="InterPro" id="IPR052711">
    <property type="entry name" value="Zinc_ADH-like"/>
</dbReference>
<dbReference type="GO" id="GO:0016491">
    <property type="term" value="F:oxidoreductase activity"/>
    <property type="evidence" value="ECO:0007669"/>
    <property type="project" value="InterPro"/>
</dbReference>
<evidence type="ECO:0000259" key="1">
    <source>
        <dbReference type="SMART" id="SM00829"/>
    </source>
</evidence>
<reference evidence="2 3" key="1">
    <citation type="journal article" date="2009" name="Stand. Genomic Sci.">
        <title>Complete genome sequence of Beutenbergia cavernae type strain (HKI 0122).</title>
        <authorList>
            <person name="Land M."/>
            <person name="Pukall R."/>
            <person name="Abt B."/>
            <person name="Goker M."/>
            <person name="Rohde M."/>
            <person name="Glavina Del Rio T."/>
            <person name="Tice H."/>
            <person name="Copeland A."/>
            <person name="Cheng J.F."/>
            <person name="Lucas S."/>
            <person name="Chen F."/>
            <person name="Nolan M."/>
            <person name="Bruce D."/>
            <person name="Goodwin L."/>
            <person name="Pitluck S."/>
            <person name="Ivanova N."/>
            <person name="Mavromatis K."/>
            <person name="Ovchinnikova G."/>
            <person name="Pati A."/>
            <person name="Chen A."/>
            <person name="Palaniappan K."/>
            <person name="Hauser L."/>
            <person name="Chang Y.J."/>
            <person name="Jefferies C.C."/>
            <person name="Saunders E."/>
            <person name="Brettin T."/>
            <person name="Detter J.C."/>
            <person name="Han C."/>
            <person name="Chain P."/>
            <person name="Bristow J."/>
            <person name="Eisen J.A."/>
            <person name="Markowitz V."/>
            <person name="Hugenholtz P."/>
            <person name="Kyrpides N.C."/>
            <person name="Klenk H.P."/>
            <person name="Lapidus A."/>
        </authorList>
    </citation>
    <scope>NUCLEOTIDE SEQUENCE [LARGE SCALE GENOMIC DNA]</scope>
    <source>
        <strain evidence="3">ATCC BAA-8 / DSM 12333 / NBRC 16432</strain>
    </source>
</reference>
<dbReference type="STRING" id="471853.Bcav_2233"/>
<dbReference type="InterPro" id="IPR020843">
    <property type="entry name" value="ER"/>
</dbReference>
<dbReference type="AlphaFoldDB" id="C5BV97"/>
<organism evidence="2 3">
    <name type="scientific">Beutenbergia cavernae (strain ATCC BAA-8 / DSM 12333 / CCUG 43141 / JCM 11478 / NBRC 16432 / NCIMB 13614 / HKI 0122)</name>
    <dbReference type="NCBI Taxonomy" id="471853"/>
    <lineage>
        <taxon>Bacteria</taxon>
        <taxon>Bacillati</taxon>
        <taxon>Actinomycetota</taxon>
        <taxon>Actinomycetes</taxon>
        <taxon>Micrococcales</taxon>
        <taxon>Beutenbergiaceae</taxon>
        <taxon>Beutenbergia</taxon>
    </lineage>
</organism>
<dbReference type="CDD" id="cd08276">
    <property type="entry name" value="MDR7"/>
    <property type="match status" value="1"/>
</dbReference>
<dbReference type="Pfam" id="PF08240">
    <property type="entry name" value="ADH_N"/>
    <property type="match status" value="1"/>
</dbReference>
<proteinExistence type="predicted"/>
<dbReference type="OrthoDB" id="9787435at2"/>